<dbReference type="AlphaFoldDB" id="A0AAW7YTM2"/>
<evidence type="ECO:0000313" key="3">
    <source>
        <dbReference type="EMBL" id="MDO6575092.1"/>
    </source>
</evidence>
<organism evidence="3 4">
    <name type="scientific">Staphylococcus pasteuri_A</name>
    <dbReference type="NCBI Taxonomy" id="3062664"/>
    <lineage>
        <taxon>Bacteria</taxon>
        <taxon>Bacillati</taxon>
        <taxon>Bacillota</taxon>
        <taxon>Bacilli</taxon>
        <taxon>Bacillales</taxon>
        <taxon>Staphylococcaceae</taxon>
        <taxon>Staphylococcus</taxon>
    </lineage>
</organism>
<dbReference type="EMBL" id="JAUOQO010000191">
    <property type="protein sequence ID" value="MDO6575092.1"/>
    <property type="molecule type" value="Genomic_DNA"/>
</dbReference>
<evidence type="ECO:0000256" key="1">
    <source>
        <dbReference type="SAM" id="Phobius"/>
    </source>
</evidence>
<feature type="transmembrane region" description="Helical" evidence="1">
    <location>
        <begin position="80"/>
        <end position="98"/>
    </location>
</feature>
<evidence type="ECO:0000259" key="2">
    <source>
        <dbReference type="Pfam" id="PF06808"/>
    </source>
</evidence>
<feature type="transmembrane region" description="Helical" evidence="1">
    <location>
        <begin position="38"/>
        <end position="60"/>
    </location>
</feature>
<dbReference type="PANTHER" id="PTHR43849:SF2">
    <property type="entry name" value="BLL3936 PROTEIN"/>
    <property type="match status" value="1"/>
</dbReference>
<dbReference type="RefSeq" id="WP_303521996.1">
    <property type="nucleotide sequence ID" value="NZ_JAUOQO010000191.1"/>
</dbReference>
<keyword evidence="1" id="KW-0472">Membrane</keyword>
<feature type="domain" description="TRAP C4-dicarboxylate transport system permease DctM subunit" evidence="2">
    <location>
        <begin position="2"/>
        <end position="85"/>
    </location>
</feature>
<reference evidence="3" key="1">
    <citation type="submission" date="2023-07" db="EMBL/GenBank/DDBJ databases">
        <title>Genome content predicts the carbon catabolic preferences of heterotrophic bacteria.</title>
        <authorList>
            <person name="Gralka M."/>
        </authorList>
    </citation>
    <scope>NUCLEOTIDE SEQUENCE</scope>
    <source>
        <strain evidence="3">E2R20</strain>
    </source>
</reference>
<dbReference type="Proteomes" id="UP001170310">
    <property type="component" value="Unassembled WGS sequence"/>
</dbReference>
<keyword evidence="1" id="KW-0812">Transmembrane</keyword>
<comment type="caution">
    <text evidence="3">The sequence shown here is derived from an EMBL/GenBank/DDBJ whole genome shotgun (WGS) entry which is preliminary data.</text>
</comment>
<keyword evidence="1" id="KW-1133">Transmembrane helix</keyword>
<name>A0AAW7YTM2_9STAP</name>
<evidence type="ECO:0000313" key="4">
    <source>
        <dbReference type="Proteomes" id="UP001170310"/>
    </source>
</evidence>
<dbReference type="PANTHER" id="PTHR43849">
    <property type="entry name" value="BLL3936 PROTEIN"/>
    <property type="match status" value="1"/>
</dbReference>
<proteinExistence type="predicted"/>
<feature type="non-terminal residue" evidence="3">
    <location>
        <position position="99"/>
    </location>
</feature>
<dbReference type="InterPro" id="IPR010656">
    <property type="entry name" value="DctM"/>
</dbReference>
<keyword evidence="4" id="KW-1185">Reference proteome</keyword>
<dbReference type="Pfam" id="PF06808">
    <property type="entry name" value="DctM"/>
    <property type="match status" value="1"/>
</dbReference>
<sequence length="99" mass="10354">MAAGVESVASTGSQLAPPIMGAAAFIMAELVDMPYAEIATGAIIPAVLFYGAVFLTIHFVAVRLQLTPVPESELPSWKQALNLFYLAPVIAAFAGLIYG</sequence>
<accession>A0AAW7YTM2</accession>
<protein>
    <submittedName>
        <fullName evidence="3">TRAP transporter large permease subunit</fullName>
    </submittedName>
</protein>
<gene>
    <name evidence="3" type="ORF">Q4528_13330</name>
</gene>